<comment type="subcellular location">
    <subcellularLocation>
        <location evidence="6">Cytoplasm</location>
    </subcellularLocation>
</comment>
<dbReference type="Proteomes" id="UP000265836">
    <property type="component" value="Unassembled WGS sequence"/>
</dbReference>
<evidence type="ECO:0000313" key="9">
    <source>
        <dbReference type="Proteomes" id="UP000265836"/>
    </source>
</evidence>
<dbReference type="InterPro" id="IPR010286">
    <property type="entry name" value="METTL16/RlmF"/>
</dbReference>
<evidence type="ECO:0000256" key="4">
    <source>
        <dbReference type="ARBA" id="ARBA00022679"/>
    </source>
</evidence>
<evidence type="ECO:0000256" key="7">
    <source>
        <dbReference type="SAM" id="MobiDB-lite"/>
    </source>
</evidence>
<dbReference type="InterPro" id="IPR016909">
    <property type="entry name" value="rRNA_lsu_MeTfrase_F"/>
</dbReference>
<dbReference type="GO" id="GO:0070475">
    <property type="term" value="P:rRNA base methylation"/>
    <property type="evidence" value="ECO:0007669"/>
    <property type="project" value="TreeGrafter"/>
</dbReference>
<keyword evidence="5 6" id="KW-0949">S-adenosyl-L-methionine</keyword>
<proteinExistence type="inferred from homology"/>
<gene>
    <name evidence="6" type="primary">rlmF</name>
    <name evidence="8" type="ORF">DFO61_2849</name>
</gene>
<comment type="function">
    <text evidence="6">Specifically methylates the adenine in position 1618 of 23S rRNA.</text>
</comment>
<dbReference type="Pfam" id="PF05971">
    <property type="entry name" value="Methyltransf_10"/>
    <property type="match status" value="1"/>
</dbReference>
<dbReference type="InterPro" id="IPR029063">
    <property type="entry name" value="SAM-dependent_MTases_sf"/>
</dbReference>
<evidence type="ECO:0000313" key="8">
    <source>
        <dbReference type="EMBL" id="RIA32118.1"/>
    </source>
</evidence>
<feature type="compositionally biased region" description="Pro residues" evidence="7">
    <location>
        <begin position="30"/>
        <end position="39"/>
    </location>
</feature>
<comment type="catalytic activity">
    <reaction evidence="6">
        <text>adenosine(1618) in 23S rRNA + S-adenosyl-L-methionine = N(6)-methyladenosine(1618) in 23S rRNA + S-adenosyl-L-homocysteine + H(+)</text>
        <dbReference type="Rhea" id="RHEA:16497"/>
        <dbReference type="Rhea" id="RHEA-COMP:10229"/>
        <dbReference type="Rhea" id="RHEA-COMP:10231"/>
        <dbReference type="ChEBI" id="CHEBI:15378"/>
        <dbReference type="ChEBI" id="CHEBI:57856"/>
        <dbReference type="ChEBI" id="CHEBI:59789"/>
        <dbReference type="ChEBI" id="CHEBI:74411"/>
        <dbReference type="ChEBI" id="CHEBI:74449"/>
        <dbReference type="EC" id="2.1.1.181"/>
    </reaction>
</comment>
<keyword evidence="2 6" id="KW-0698">rRNA processing</keyword>
<dbReference type="AlphaFoldDB" id="A0A397N7U6"/>
<sequence length="367" mass="40507">MFVKRRTDRSHVAVGYGMPAKHGKIARPTPQIPTMPQPPKRPRKPAPAAVKTAPNKGELHPRNRHQGRYDFPALIKVSPELGQFVITNPYGKPSIDFANPAAVKVFNRALLRQYYGIEHWDIPEGYLCPPIPGRADYLHNLADLLASDNDGQIPRGENLRALDIGVGANCIYPLIGHCEYGWHFVGADIAAEALASARAIVQNNAQLAGAIELRQQGNAEHIFLGLLQGDECFDLSLCNPPFHTSATEASSGSTRKWRNLGKLDPKRKLPVLNFGGQAAELWCPGGEAEFLKRMASESAQVADQVLWFSSLVSKSSNVQLLQGWLAKAGAVEVRILGMSQGQKQSRLVAWTFKDAQQRSAWRNSRWR</sequence>
<comment type="caution">
    <text evidence="8">The sequence shown here is derived from an EMBL/GenBank/DDBJ whole genome shotgun (WGS) entry which is preliminary data.</text>
</comment>
<dbReference type="PIRSF" id="PIRSF029038">
    <property type="entry name" value="Mtase_YbiN_prd"/>
    <property type="match status" value="1"/>
</dbReference>
<accession>A0A397N7U6</accession>
<organism evidence="8 9">
    <name type="scientific">Ectopseudomonas oleovorans</name>
    <name type="common">Pseudomonas oleovorans</name>
    <dbReference type="NCBI Taxonomy" id="301"/>
    <lineage>
        <taxon>Bacteria</taxon>
        <taxon>Pseudomonadati</taxon>
        <taxon>Pseudomonadota</taxon>
        <taxon>Gammaproteobacteria</taxon>
        <taxon>Pseudomonadales</taxon>
        <taxon>Pseudomonadaceae</taxon>
        <taxon>Ectopseudomonas</taxon>
    </lineage>
</organism>
<evidence type="ECO:0000256" key="3">
    <source>
        <dbReference type="ARBA" id="ARBA00022603"/>
    </source>
</evidence>
<dbReference type="GO" id="GO:0005737">
    <property type="term" value="C:cytoplasm"/>
    <property type="evidence" value="ECO:0007669"/>
    <property type="project" value="UniProtKB-SubCell"/>
</dbReference>
<dbReference type="HAMAP" id="MF_01848">
    <property type="entry name" value="23SrRNA_methyltr_F"/>
    <property type="match status" value="1"/>
</dbReference>
<evidence type="ECO:0000256" key="2">
    <source>
        <dbReference type="ARBA" id="ARBA00022552"/>
    </source>
</evidence>
<feature type="region of interest" description="Disordered" evidence="7">
    <location>
        <begin position="20"/>
        <end position="65"/>
    </location>
</feature>
<keyword evidence="1 6" id="KW-0963">Cytoplasm</keyword>
<comment type="similarity">
    <text evidence="6">Belongs to the methyltransferase superfamily. METTL16/RlmF family.</text>
</comment>
<dbReference type="GO" id="GO:0052907">
    <property type="term" value="F:23S rRNA (adenine(1618)-N(6))-methyltransferase activity"/>
    <property type="evidence" value="ECO:0007669"/>
    <property type="project" value="UniProtKB-EC"/>
</dbReference>
<protein>
    <recommendedName>
        <fullName evidence="6">Ribosomal RNA large subunit methyltransferase F</fullName>
        <ecNumber evidence="6">2.1.1.181</ecNumber>
    </recommendedName>
    <alternativeName>
        <fullName evidence="6">23S rRNA mA1618 methyltransferase</fullName>
    </alternativeName>
    <alternativeName>
        <fullName evidence="6">rRNA adenine N-6-methyltransferase</fullName>
    </alternativeName>
</protein>
<dbReference type="PANTHER" id="PTHR13393">
    <property type="entry name" value="SAM-DEPENDENT METHYLTRANSFERASE"/>
    <property type="match status" value="1"/>
</dbReference>
<dbReference type="Gene3D" id="3.40.50.150">
    <property type="entry name" value="Vaccinia Virus protein VP39"/>
    <property type="match status" value="1"/>
</dbReference>
<name>A0A397N7U6_ECTOL</name>
<reference evidence="8 9" key="1">
    <citation type="submission" date="2018-08" db="EMBL/GenBank/DDBJ databases">
        <title>Genome sequencing of rice bacterial endophytes.</title>
        <authorList>
            <person name="Venturi V."/>
        </authorList>
    </citation>
    <scope>NUCLEOTIDE SEQUENCE [LARGE SCALE GENOMIC DNA]</scope>
    <source>
        <strain evidence="8 9">E1205</strain>
    </source>
</reference>
<dbReference type="EC" id="2.1.1.181" evidence="6"/>
<keyword evidence="4 6" id="KW-0808">Transferase</keyword>
<dbReference type="SUPFAM" id="SSF53335">
    <property type="entry name" value="S-adenosyl-L-methionine-dependent methyltransferases"/>
    <property type="match status" value="1"/>
</dbReference>
<dbReference type="NCBIfam" id="NF008725">
    <property type="entry name" value="PRK11727.1"/>
    <property type="match status" value="1"/>
</dbReference>
<evidence type="ECO:0000256" key="1">
    <source>
        <dbReference type="ARBA" id="ARBA00022490"/>
    </source>
</evidence>
<keyword evidence="3 6" id="KW-0489">Methyltransferase</keyword>
<dbReference type="PANTHER" id="PTHR13393:SF0">
    <property type="entry name" value="RNA N6-ADENOSINE-METHYLTRANSFERASE METTL16"/>
    <property type="match status" value="1"/>
</dbReference>
<evidence type="ECO:0000256" key="6">
    <source>
        <dbReference type="HAMAP-Rule" id="MF_01848"/>
    </source>
</evidence>
<evidence type="ECO:0000256" key="5">
    <source>
        <dbReference type="ARBA" id="ARBA00022691"/>
    </source>
</evidence>
<dbReference type="EMBL" id="QXDA01000003">
    <property type="protein sequence ID" value="RIA32118.1"/>
    <property type="molecule type" value="Genomic_DNA"/>
</dbReference>